<dbReference type="EnsemblPlants" id="Solyc01g014536.1.1">
    <property type="protein sequence ID" value="Solyc01g014536.1.1"/>
    <property type="gene ID" value="Solyc01g014536.1"/>
</dbReference>
<dbReference type="Proteomes" id="UP000004994">
    <property type="component" value="Chromosome 1"/>
</dbReference>
<evidence type="ECO:0000256" key="1">
    <source>
        <dbReference type="ARBA" id="ARBA00004123"/>
    </source>
</evidence>
<dbReference type="AlphaFoldDB" id="A0A3Q7EBH1"/>
<evidence type="ECO:0000259" key="6">
    <source>
        <dbReference type="PROSITE" id="PS51032"/>
    </source>
</evidence>
<feature type="domain" description="AP2/ERF" evidence="6">
    <location>
        <begin position="1"/>
        <end position="39"/>
    </location>
</feature>
<keyword evidence="8" id="KW-1185">Reference proteome</keyword>
<sequence length="72" mass="8382">MNKRHWLGSFATADAAALAYDKASIEIKRSNLHRRKATPSTIKEDKRHATPYMFSYFIGSSFHWFMLSNLFL</sequence>
<dbReference type="GO" id="GO:0003677">
    <property type="term" value="F:DNA binding"/>
    <property type="evidence" value="ECO:0007669"/>
    <property type="project" value="UniProtKB-KW"/>
</dbReference>
<dbReference type="Gene3D" id="3.30.730.10">
    <property type="entry name" value="AP2/ERF domain"/>
    <property type="match status" value="1"/>
</dbReference>
<protein>
    <recommendedName>
        <fullName evidence="6">AP2/ERF domain-containing protein</fullName>
    </recommendedName>
</protein>
<dbReference type="GO" id="GO:0003700">
    <property type="term" value="F:DNA-binding transcription factor activity"/>
    <property type="evidence" value="ECO:0007669"/>
    <property type="project" value="InterPro"/>
</dbReference>
<evidence type="ECO:0000313" key="7">
    <source>
        <dbReference type="EnsemblPlants" id="Solyc01g014536.1.1"/>
    </source>
</evidence>
<proteinExistence type="predicted"/>
<dbReference type="InterPro" id="IPR036955">
    <property type="entry name" value="AP2/ERF_dom_sf"/>
</dbReference>
<comment type="subcellular location">
    <subcellularLocation>
        <location evidence="1">Nucleus</location>
    </subcellularLocation>
</comment>
<name>A0A3Q7EBH1_SOLLC</name>
<organism evidence="7">
    <name type="scientific">Solanum lycopersicum</name>
    <name type="common">Tomato</name>
    <name type="synonym">Lycopersicon esculentum</name>
    <dbReference type="NCBI Taxonomy" id="4081"/>
    <lineage>
        <taxon>Eukaryota</taxon>
        <taxon>Viridiplantae</taxon>
        <taxon>Streptophyta</taxon>
        <taxon>Embryophyta</taxon>
        <taxon>Tracheophyta</taxon>
        <taxon>Spermatophyta</taxon>
        <taxon>Magnoliopsida</taxon>
        <taxon>eudicotyledons</taxon>
        <taxon>Gunneridae</taxon>
        <taxon>Pentapetalae</taxon>
        <taxon>asterids</taxon>
        <taxon>lamiids</taxon>
        <taxon>Solanales</taxon>
        <taxon>Solanaceae</taxon>
        <taxon>Solanoideae</taxon>
        <taxon>Solaneae</taxon>
        <taxon>Solanum</taxon>
        <taxon>Solanum subgen. Lycopersicon</taxon>
    </lineage>
</organism>
<dbReference type="PROSITE" id="PS51032">
    <property type="entry name" value="AP2_ERF"/>
    <property type="match status" value="1"/>
</dbReference>
<dbReference type="GO" id="GO:0005634">
    <property type="term" value="C:nucleus"/>
    <property type="evidence" value="ECO:0007669"/>
    <property type="project" value="UniProtKB-SubCell"/>
</dbReference>
<dbReference type="InterPro" id="IPR001471">
    <property type="entry name" value="AP2/ERF_dom"/>
</dbReference>
<dbReference type="InParanoid" id="A0A3Q7EBH1"/>
<evidence type="ECO:0000313" key="8">
    <source>
        <dbReference type="Proteomes" id="UP000004994"/>
    </source>
</evidence>
<evidence type="ECO:0000256" key="2">
    <source>
        <dbReference type="ARBA" id="ARBA00023015"/>
    </source>
</evidence>
<evidence type="ECO:0000256" key="3">
    <source>
        <dbReference type="ARBA" id="ARBA00023125"/>
    </source>
</evidence>
<accession>A0A3Q7EBH1</accession>
<reference evidence="7" key="1">
    <citation type="journal article" date="2012" name="Nature">
        <title>The tomato genome sequence provides insights into fleshy fruit evolution.</title>
        <authorList>
            <consortium name="Tomato Genome Consortium"/>
        </authorList>
    </citation>
    <scope>NUCLEOTIDE SEQUENCE [LARGE SCALE GENOMIC DNA]</scope>
    <source>
        <strain evidence="7">cv. Heinz 1706</strain>
    </source>
</reference>
<dbReference type="Gramene" id="Solyc01g014536.1.1">
    <property type="protein sequence ID" value="Solyc01g014536.1.1"/>
    <property type="gene ID" value="Solyc01g014536.1"/>
</dbReference>
<keyword evidence="3" id="KW-0238">DNA-binding</keyword>
<keyword evidence="4" id="KW-0804">Transcription</keyword>
<keyword evidence="5" id="KW-0539">Nucleus</keyword>
<keyword evidence="2" id="KW-0805">Transcription regulation</keyword>
<evidence type="ECO:0000256" key="4">
    <source>
        <dbReference type="ARBA" id="ARBA00023163"/>
    </source>
</evidence>
<dbReference type="InterPro" id="IPR016177">
    <property type="entry name" value="DNA-bd_dom_sf"/>
</dbReference>
<reference evidence="7" key="2">
    <citation type="submission" date="2019-01" db="UniProtKB">
        <authorList>
            <consortium name="EnsemblPlants"/>
        </authorList>
    </citation>
    <scope>IDENTIFICATION</scope>
    <source>
        <strain evidence="7">cv. Heinz 1706</strain>
    </source>
</reference>
<dbReference type="SUPFAM" id="SSF54171">
    <property type="entry name" value="DNA-binding domain"/>
    <property type="match status" value="1"/>
</dbReference>
<evidence type="ECO:0000256" key="5">
    <source>
        <dbReference type="ARBA" id="ARBA00023242"/>
    </source>
</evidence>